<accession>A0ABU5I2G9</accession>
<dbReference type="Gene3D" id="2.60.260.20">
    <property type="entry name" value="Urease metallochaperone UreE, N-terminal domain"/>
    <property type="match status" value="1"/>
</dbReference>
<dbReference type="HAMAP" id="MF_00822">
    <property type="entry name" value="UreE"/>
    <property type="match status" value="1"/>
</dbReference>
<reference evidence="7 8" key="1">
    <citation type="submission" date="2023-12" db="EMBL/GenBank/DDBJ databases">
        <title>Description of Novel Strain Fulvimarina sp. 2208YS6-2-32 isolated from Uroteuthis (Photololigo) edulis.</title>
        <authorList>
            <person name="Park J.-S."/>
        </authorList>
    </citation>
    <scope>NUCLEOTIDE SEQUENCE [LARGE SCALE GENOMIC DNA]</scope>
    <source>
        <strain evidence="7 8">2208YS6-2-32</strain>
    </source>
</reference>
<dbReference type="SUPFAM" id="SSF69737">
    <property type="entry name" value="Urease metallochaperone UreE, C-terminal domain"/>
    <property type="match status" value="1"/>
</dbReference>
<evidence type="ECO:0000256" key="4">
    <source>
        <dbReference type="ARBA" id="ARBA00023186"/>
    </source>
</evidence>
<evidence type="ECO:0000256" key="5">
    <source>
        <dbReference type="HAMAP-Rule" id="MF_00822"/>
    </source>
</evidence>
<comment type="function">
    <text evidence="5">Involved in urease metallocenter assembly. Binds nickel. Probably functions as a nickel donor during metallocenter assembly.</text>
</comment>
<evidence type="ECO:0000256" key="1">
    <source>
        <dbReference type="ARBA" id="ARBA00004496"/>
    </source>
</evidence>
<evidence type="ECO:0000256" key="2">
    <source>
        <dbReference type="ARBA" id="ARBA00022490"/>
    </source>
</evidence>
<dbReference type="Proteomes" id="UP001294412">
    <property type="component" value="Unassembled WGS sequence"/>
</dbReference>
<name>A0ABU5I2G9_9HYPH</name>
<comment type="subcellular location">
    <subcellularLocation>
        <location evidence="1 5">Cytoplasm</location>
    </subcellularLocation>
</comment>
<keyword evidence="3 5" id="KW-0533">Nickel</keyword>
<evidence type="ECO:0000256" key="3">
    <source>
        <dbReference type="ARBA" id="ARBA00022596"/>
    </source>
</evidence>
<keyword evidence="8" id="KW-1185">Reference proteome</keyword>
<proteinExistence type="inferred from homology"/>
<dbReference type="InterPro" id="IPR036118">
    <property type="entry name" value="UreE_N_sf"/>
</dbReference>
<evidence type="ECO:0000313" key="8">
    <source>
        <dbReference type="Proteomes" id="UP001294412"/>
    </source>
</evidence>
<evidence type="ECO:0000313" key="7">
    <source>
        <dbReference type="EMBL" id="MDY8109014.1"/>
    </source>
</evidence>
<dbReference type="RefSeq" id="WP_322186477.1">
    <property type="nucleotide sequence ID" value="NZ_JAXLPB010000002.1"/>
</dbReference>
<keyword evidence="4 5" id="KW-0143">Chaperone</keyword>
<dbReference type="EMBL" id="JAXLPB010000002">
    <property type="protein sequence ID" value="MDY8109014.1"/>
    <property type="molecule type" value="Genomic_DNA"/>
</dbReference>
<dbReference type="SUPFAM" id="SSF69287">
    <property type="entry name" value="Urease metallochaperone UreE, N-terminal domain"/>
    <property type="match status" value="1"/>
</dbReference>
<comment type="caution">
    <text evidence="7">The sequence shown here is derived from an EMBL/GenBank/DDBJ whole genome shotgun (WGS) entry which is preliminary data.</text>
</comment>
<comment type="similarity">
    <text evidence="5">Belongs to the UreE family.</text>
</comment>
<dbReference type="InterPro" id="IPR004029">
    <property type="entry name" value="UreE_N"/>
</dbReference>
<dbReference type="SMART" id="SM00988">
    <property type="entry name" value="UreE_N"/>
    <property type="match status" value="1"/>
</dbReference>
<keyword evidence="2 5" id="KW-0963">Cytoplasm</keyword>
<dbReference type="Pfam" id="PF05194">
    <property type="entry name" value="UreE_C"/>
    <property type="match status" value="1"/>
</dbReference>
<organism evidence="7 8">
    <name type="scientific">Fulvimarina uroteuthidis</name>
    <dbReference type="NCBI Taxonomy" id="3098149"/>
    <lineage>
        <taxon>Bacteria</taxon>
        <taxon>Pseudomonadati</taxon>
        <taxon>Pseudomonadota</taxon>
        <taxon>Alphaproteobacteria</taxon>
        <taxon>Hyphomicrobiales</taxon>
        <taxon>Aurantimonadaceae</taxon>
        <taxon>Fulvimarina</taxon>
    </lineage>
</organism>
<dbReference type="Gene3D" id="3.30.70.790">
    <property type="entry name" value="UreE, C-terminal domain"/>
    <property type="match status" value="1"/>
</dbReference>
<sequence length="170" mass="18392">MIVGTSVKGRGEWHGAADTITLDEQTRHRRRMAMVSDNGIAFLLDLADSRFLKSGDAIELDDGRLIAVAAKPERLIEIRARDTDHLLVLAWQIGSRHLAAEIHDHRILIREDSAMAELLAGLGATLERVESGFDPQVGAARSALPPSPERAAGRDGADVILTGQEPAFEG</sequence>
<feature type="domain" description="UreE urease accessory N-terminal" evidence="6">
    <location>
        <begin position="3"/>
        <end position="66"/>
    </location>
</feature>
<gene>
    <name evidence="5" type="primary">ureE</name>
    <name evidence="7" type="ORF">U0C82_07640</name>
</gene>
<dbReference type="Pfam" id="PF02814">
    <property type="entry name" value="UreE_N"/>
    <property type="match status" value="1"/>
</dbReference>
<dbReference type="InterPro" id="IPR007864">
    <property type="entry name" value="UreE_C_dom"/>
</dbReference>
<dbReference type="InterPro" id="IPR012406">
    <property type="entry name" value="UreE"/>
</dbReference>
<evidence type="ECO:0000259" key="6">
    <source>
        <dbReference type="SMART" id="SM00988"/>
    </source>
</evidence>
<protein>
    <recommendedName>
        <fullName evidence="5">Urease accessory protein UreE</fullName>
    </recommendedName>
</protein>